<dbReference type="GO" id="GO:0045003">
    <property type="term" value="P:double-strand break repair via synthesis-dependent strand annealing"/>
    <property type="evidence" value="ECO:0007669"/>
    <property type="project" value="TreeGrafter"/>
</dbReference>
<dbReference type="GO" id="GO:0036297">
    <property type="term" value="P:interstrand cross-link repair"/>
    <property type="evidence" value="ECO:0007669"/>
    <property type="project" value="TreeGrafter"/>
</dbReference>
<dbReference type="EMBL" id="JAJJMB010010320">
    <property type="protein sequence ID" value="KAI3909396.1"/>
    <property type="molecule type" value="Genomic_DNA"/>
</dbReference>
<dbReference type="InterPro" id="IPR014001">
    <property type="entry name" value="Helicase_ATP-bd"/>
</dbReference>
<dbReference type="SMART" id="SM00487">
    <property type="entry name" value="DEXDc"/>
    <property type="match status" value="1"/>
</dbReference>
<dbReference type="GO" id="GO:0000400">
    <property type="term" value="F:four-way junction DNA binding"/>
    <property type="evidence" value="ECO:0007669"/>
    <property type="project" value="TreeGrafter"/>
</dbReference>
<keyword evidence="8" id="KW-0238">DNA-binding</keyword>
<sequence>MPSITNPSELIQLDEDDDDFDWEAAVKEIDIRCQATKASTSNPPPLPPPQRQDFSNEVPQQGKFPQHKGKSSGVSKQSTLDRFVQTADRKQPQVENRSFSHQNEPIHVVENQGGFNEQGEEVCYSRVDLEAAKSWIYPDNDKIPRREYQLSITKTALFSNTLVALPTGLGKTLIAAVVMYNYFRWFPEGKIVFTAPSRPLVMQQIEACHNIVGIPQEWTIEMTGQMTPPKRACCWKDKRVFFVTPQVLEKDIQSGTCLVKDIVCLVIDEAHRATGNYAYCVVVRELMAVPVQFRILALTATPGSKQQAIQNVINNLHISKLEYRNDDHPDVCPHVHDRKLELIEVPMSDDAIEINKLLLEAVQPFVTKLSALGMLYNKDIQTLSPHQLLSYREIFRQAPPQNLPQAKYGELEGYFAVLITLYHVIKLLSSHGVRPAYEMLSEKVQQGSFARLLSRNEVIHKTKLLMQRNLSHGAPNPKLTKMTEILMDHFRKNDPKNSRVIIFSNFRGSVRDIMVSLSNAGESVKATEFIGQSSGKALKGQTQKEQQAVLQKFRAGVFNVIVATSIGEEGLDIMEVDLVICFDANISPLRMIQRMGRTGRKNDGRVDILFFLFVFFFLSVFRFLFSFIFWVAGERFGRFSHFLHKIADPKFHFSSVHNMSSEVYFICAYSAMFLDKRLLILACKGSELKGYHKKQANNKALKKHMNNGGMNSFDFHASPRMIPHICRPEVQFVQLAIEQYVPRGKKVKDDSIDGSISLKMSDAEIELISKYFHTPREGTWKPSLIAFPHFQVFPSRVQNVMHSFRTGLLIDTMQQLQGPSETILAEGETSSFQSLEAEAIEQGDRIQEDLTSYPGSPEPQSDGKAITTEASSPVVAPNGNEKSGLPRLTSQDPSMHCFLYSEGFVSVNAAGVVSILSVPGLPFMKATPPCISAATESAELLNAVKQKLGPSRLSPADYLEFNPRAKRIKVSATSDEAGAVNNELLLSPKVCHSVCNQENIVNGVERDTLLTPSPKRISSSEEIIFETPGTANKYPILNTDEPSTDLKDMEMSPRLTNMVEEGVVPESPVGGSGYSGSPKEENCLNVSLRYRSGGLDQSCNAELHGNEVPVHKRFHSEEPFSSEDGTVPPLLHVSPAKSRSGLPSPFSNSERIEKVKMKDRATERGIIPNLTNEDTDTHPVKMNYYGKARKCPSDSPVNESARTPLANLSNSNSCSKGWRMSSGESSNSVKPAPKFKRLCKYGDTKKQSFCANLDSSFARTRIGPIRNNRDKRKTVKKMNHYIEEEAEVSLDAEVSDDEEEEDKDNDSYDSFIDDRINPTMAATQAEAATMDTMAMYRRSLLSQPIENQPVFSPDFSPDILSSGSKIIEVGSSSGKVIHSSQTPQMGSVSRVQNPSNQRDPDPSSLSGMPPECSQGAPREESKIDSRKRKLSFCQPEDENYNEDAFFDDKFYEGVDFDELEAQATKILGCKSALSKEKKQWTANTSTEETLGLLNSPSFDLGI</sequence>
<dbReference type="InterPro" id="IPR027417">
    <property type="entry name" value="P-loop_NTPase"/>
</dbReference>
<feature type="region of interest" description="Disordered" evidence="11">
    <location>
        <begin position="1376"/>
        <end position="1435"/>
    </location>
</feature>
<evidence type="ECO:0000313" key="16">
    <source>
        <dbReference type="Proteomes" id="UP001202328"/>
    </source>
</evidence>
<dbReference type="Gene3D" id="1.20.1320.20">
    <property type="entry name" value="hef helicase domain"/>
    <property type="match status" value="1"/>
</dbReference>
<comment type="caution">
    <text evidence="15">The sequence shown here is derived from an EMBL/GenBank/DDBJ whole genome shotgun (WGS) entry which is preliminary data.</text>
</comment>
<evidence type="ECO:0000256" key="10">
    <source>
        <dbReference type="ARBA" id="ARBA00023242"/>
    </source>
</evidence>
<protein>
    <submittedName>
        <fullName evidence="15">Uncharacterized protein</fullName>
    </submittedName>
</protein>
<dbReference type="Pfam" id="PF00270">
    <property type="entry name" value="DEAD"/>
    <property type="match status" value="1"/>
</dbReference>
<dbReference type="SMART" id="SM00490">
    <property type="entry name" value="HELICc"/>
    <property type="match status" value="1"/>
</dbReference>
<dbReference type="FunFam" id="3.40.50.300:FF:001992">
    <property type="entry name" value="ATP-dependent RNA helicase, putative"/>
    <property type="match status" value="1"/>
</dbReference>
<keyword evidence="4" id="KW-0227">DNA damage</keyword>
<dbReference type="Proteomes" id="UP001202328">
    <property type="component" value="Unassembled WGS sequence"/>
</dbReference>
<dbReference type="PROSITE" id="PS51194">
    <property type="entry name" value="HELICASE_CTER"/>
    <property type="match status" value="1"/>
</dbReference>
<evidence type="ECO:0000256" key="12">
    <source>
        <dbReference type="SAM" id="Phobius"/>
    </source>
</evidence>
<dbReference type="Gene3D" id="3.40.50.300">
    <property type="entry name" value="P-loop containing nucleotide triphosphate hydrolases"/>
    <property type="match status" value="2"/>
</dbReference>
<dbReference type="PANTHER" id="PTHR14025:SF20">
    <property type="entry name" value="FANCONI ANEMIA GROUP M PROTEIN"/>
    <property type="match status" value="1"/>
</dbReference>
<evidence type="ECO:0000256" key="8">
    <source>
        <dbReference type="ARBA" id="ARBA00023125"/>
    </source>
</evidence>
<keyword evidence="10" id="KW-0539">Nucleus</keyword>
<dbReference type="Pfam" id="PF00271">
    <property type="entry name" value="Helicase_C"/>
    <property type="match status" value="1"/>
</dbReference>
<gene>
    <name evidence="15" type="ORF">MKW98_007920</name>
</gene>
<dbReference type="GO" id="GO:0043138">
    <property type="term" value="F:3'-5' DNA helicase activity"/>
    <property type="evidence" value="ECO:0007669"/>
    <property type="project" value="InterPro"/>
</dbReference>
<name>A0AAD4SL98_9MAGN</name>
<feature type="region of interest" description="Disordered" evidence="11">
    <location>
        <begin position="33"/>
        <end position="78"/>
    </location>
</feature>
<keyword evidence="12" id="KW-0812">Transmembrane</keyword>
<evidence type="ECO:0000256" key="6">
    <source>
        <dbReference type="ARBA" id="ARBA00022806"/>
    </source>
</evidence>
<feature type="transmembrane region" description="Helical" evidence="12">
    <location>
        <begin position="608"/>
        <end position="632"/>
    </location>
</feature>
<dbReference type="CDD" id="cd18033">
    <property type="entry name" value="DEXDc_FANCM"/>
    <property type="match status" value="1"/>
</dbReference>
<dbReference type="InterPro" id="IPR011545">
    <property type="entry name" value="DEAD/DEAH_box_helicase_dom"/>
</dbReference>
<comment type="similarity">
    <text evidence="2">Belongs to the DEAD box helicase family. DEAH subfamily. FANCM sub-subfamily.</text>
</comment>
<keyword evidence="5" id="KW-0378">Hydrolase</keyword>
<evidence type="ECO:0000256" key="3">
    <source>
        <dbReference type="ARBA" id="ARBA00022741"/>
    </source>
</evidence>
<evidence type="ECO:0000256" key="5">
    <source>
        <dbReference type="ARBA" id="ARBA00022801"/>
    </source>
</evidence>
<dbReference type="FunFam" id="3.40.50.300:FF:000861">
    <property type="entry name" value="Fanconi anemia, complementation group M"/>
    <property type="match status" value="1"/>
</dbReference>
<dbReference type="PANTHER" id="PTHR14025">
    <property type="entry name" value="FANCONI ANEMIA GROUP M FANCM FAMILY MEMBER"/>
    <property type="match status" value="1"/>
</dbReference>
<keyword evidence="16" id="KW-1185">Reference proteome</keyword>
<keyword evidence="6" id="KW-0347">Helicase</keyword>
<dbReference type="GO" id="GO:0009378">
    <property type="term" value="F:four-way junction helicase activity"/>
    <property type="evidence" value="ECO:0007669"/>
    <property type="project" value="TreeGrafter"/>
</dbReference>
<evidence type="ECO:0000313" key="15">
    <source>
        <dbReference type="EMBL" id="KAI3909396.1"/>
    </source>
</evidence>
<dbReference type="InterPro" id="IPR044749">
    <property type="entry name" value="FANCM_DEXDc"/>
</dbReference>
<feature type="compositionally biased region" description="Polar residues" evidence="11">
    <location>
        <begin position="1376"/>
        <end position="1397"/>
    </location>
</feature>
<evidence type="ECO:0000256" key="4">
    <source>
        <dbReference type="ARBA" id="ARBA00022763"/>
    </source>
</evidence>
<keyword evidence="9" id="KW-0234">DNA repair</keyword>
<keyword evidence="7" id="KW-0067">ATP-binding</keyword>
<feature type="compositionally biased region" description="Polar residues" evidence="11">
    <location>
        <begin position="1195"/>
        <end position="1215"/>
    </location>
</feature>
<proteinExistence type="inferred from homology"/>
<dbReference type="CDD" id="cd12091">
    <property type="entry name" value="FANCM_ID"/>
    <property type="match status" value="1"/>
</dbReference>
<organism evidence="15 16">
    <name type="scientific">Papaver atlanticum</name>
    <dbReference type="NCBI Taxonomy" id="357466"/>
    <lineage>
        <taxon>Eukaryota</taxon>
        <taxon>Viridiplantae</taxon>
        <taxon>Streptophyta</taxon>
        <taxon>Embryophyta</taxon>
        <taxon>Tracheophyta</taxon>
        <taxon>Spermatophyta</taxon>
        <taxon>Magnoliopsida</taxon>
        <taxon>Ranunculales</taxon>
        <taxon>Papaveraceae</taxon>
        <taxon>Papaveroideae</taxon>
        <taxon>Papaver</taxon>
    </lineage>
</organism>
<comment type="subcellular location">
    <subcellularLocation>
        <location evidence="1">Nucleus</location>
    </subcellularLocation>
</comment>
<keyword evidence="3" id="KW-0547">Nucleotide-binding</keyword>
<reference evidence="15" key="1">
    <citation type="submission" date="2022-04" db="EMBL/GenBank/DDBJ databases">
        <title>A functionally conserved STORR gene fusion in Papaver species that diverged 16.8 million years ago.</title>
        <authorList>
            <person name="Catania T."/>
        </authorList>
    </citation>
    <scope>NUCLEOTIDE SEQUENCE</scope>
    <source>
        <strain evidence="15">S-188037</strain>
    </source>
</reference>
<evidence type="ECO:0000256" key="11">
    <source>
        <dbReference type="SAM" id="MobiDB-lite"/>
    </source>
</evidence>
<feature type="domain" description="Helicase ATP-binding" evidence="13">
    <location>
        <begin position="152"/>
        <end position="320"/>
    </location>
</feature>
<dbReference type="SUPFAM" id="SSF52540">
    <property type="entry name" value="P-loop containing nucleoside triphosphate hydrolases"/>
    <property type="match status" value="1"/>
</dbReference>
<feature type="region of interest" description="Disordered" evidence="11">
    <location>
        <begin position="1190"/>
        <end position="1232"/>
    </location>
</feature>
<accession>A0AAD4SL98</accession>
<evidence type="ECO:0000256" key="9">
    <source>
        <dbReference type="ARBA" id="ARBA00023204"/>
    </source>
</evidence>
<dbReference type="GO" id="GO:0016787">
    <property type="term" value="F:hydrolase activity"/>
    <property type="evidence" value="ECO:0007669"/>
    <property type="project" value="UniProtKB-KW"/>
</dbReference>
<evidence type="ECO:0000259" key="14">
    <source>
        <dbReference type="PROSITE" id="PS51194"/>
    </source>
</evidence>
<feature type="compositionally biased region" description="Acidic residues" evidence="11">
    <location>
        <begin position="1286"/>
        <end position="1304"/>
    </location>
</feature>
<dbReference type="PROSITE" id="PS51192">
    <property type="entry name" value="HELICASE_ATP_BIND_1"/>
    <property type="match status" value="1"/>
</dbReference>
<keyword evidence="12" id="KW-0472">Membrane</keyword>
<dbReference type="GO" id="GO:0005634">
    <property type="term" value="C:nucleus"/>
    <property type="evidence" value="ECO:0007669"/>
    <property type="project" value="UniProtKB-SubCell"/>
</dbReference>
<dbReference type="InterPro" id="IPR039686">
    <property type="entry name" value="FANCM/Mph1-like_ID"/>
</dbReference>
<feature type="domain" description="Helicase C-terminal" evidence="14">
    <location>
        <begin position="481"/>
        <end position="664"/>
    </location>
</feature>
<dbReference type="CDD" id="cd18801">
    <property type="entry name" value="SF2_C_FANCM_Hef"/>
    <property type="match status" value="1"/>
</dbReference>
<evidence type="ECO:0000256" key="2">
    <source>
        <dbReference type="ARBA" id="ARBA00009889"/>
    </source>
</evidence>
<dbReference type="InterPro" id="IPR001650">
    <property type="entry name" value="Helicase_C-like"/>
</dbReference>
<evidence type="ECO:0000256" key="7">
    <source>
        <dbReference type="ARBA" id="ARBA00022840"/>
    </source>
</evidence>
<feature type="region of interest" description="Disordered" evidence="11">
    <location>
        <begin position="1286"/>
        <end position="1313"/>
    </location>
</feature>
<keyword evidence="12" id="KW-1133">Transmembrane helix</keyword>
<dbReference type="GO" id="GO:0005524">
    <property type="term" value="F:ATP binding"/>
    <property type="evidence" value="ECO:0007669"/>
    <property type="project" value="UniProtKB-KW"/>
</dbReference>
<evidence type="ECO:0000259" key="13">
    <source>
        <dbReference type="PROSITE" id="PS51192"/>
    </source>
</evidence>
<evidence type="ECO:0000256" key="1">
    <source>
        <dbReference type="ARBA" id="ARBA00004123"/>
    </source>
</evidence>